<keyword evidence="4 10" id="KW-0479">Metal-binding</keyword>
<sequence>MNPRRKKRLFVVTSIVAAVAIALSLVMYALNQNMNLFYTPSQIIYGRDGHVPQVGERLRIGGMVIIGSVHRDPNSLKVTFQLHDIGPSVTVEYEGILPDLFREGQGIVAQGVLTSRDTVKAIEVLAKHDENYMPPDVQEVMKNNHAFIQAQKNAARTMAVQP</sequence>
<keyword evidence="9 10" id="KW-0472">Membrane</keyword>
<keyword evidence="8 10" id="KW-0408">Iron</keyword>
<gene>
    <name evidence="10 12" type="primary">ccmE</name>
    <name evidence="10" type="synonym">cycJ</name>
    <name evidence="12" type="ORF">LDJ79_01620</name>
</gene>
<keyword evidence="6 10" id="KW-0735">Signal-anchor</keyword>
<dbReference type="NCBIfam" id="NF009729">
    <property type="entry name" value="PRK13254.1-3"/>
    <property type="match status" value="1"/>
</dbReference>
<dbReference type="SUPFAM" id="SSF82093">
    <property type="entry name" value="Heme chaperone CcmE"/>
    <property type="match status" value="1"/>
</dbReference>
<dbReference type="InterPro" id="IPR036127">
    <property type="entry name" value="CcmE-like_sf"/>
</dbReference>
<comment type="function">
    <text evidence="10">Heme chaperone required for the biogenesis of c-type cytochromes. Transiently binds heme delivered by CcmC and transfers the heme to apo-cytochromes in a process facilitated by CcmF and CcmH.</text>
</comment>
<dbReference type="InterPro" id="IPR012340">
    <property type="entry name" value="NA-bd_OB-fold"/>
</dbReference>
<evidence type="ECO:0000256" key="5">
    <source>
        <dbReference type="ARBA" id="ARBA00022748"/>
    </source>
</evidence>
<protein>
    <recommendedName>
        <fullName evidence="10">Cytochrome c-type biogenesis protein CcmE</fullName>
    </recommendedName>
    <alternativeName>
        <fullName evidence="10">Cytochrome c maturation protein E</fullName>
    </alternativeName>
    <alternativeName>
        <fullName evidence="10">Heme chaperone CcmE</fullName>
    </alternativeName>
</protein>
<comment type="similarity">
    <text evidence="10">Belongs to the CcmE/CycJ family.</text>
</comment>
<comment type="caution">
    <text evidence="12">The sequence shown here is derived from an EMBL/GenBank/DDBJ whole genome shotgun (WGS) entry which is preliminary data.</text>
</comment>
<keyword evidence="2 10" id="KW-0349">Heme</keyword>
<keyword evidence="7 10" id="KW-1133">Transmembrane helix</keyword>
<evidence type="ECO:0000313" key="13">
    <source>
        <dbReference type="Proteomes" id="UP001199044"/>
    </source>
</evidence>
<dbReference type="EMBL" id="JAIWIU010000010">
    <property type="protein sequence ID" value="MCA2014789.1"/>
    <property type="molecule type" value="Genomic_DNA"/>
</dbReference>
<keyword evidence="5 10" id="KW-0201">Cytochrome c-type biogenesis</keyword>
<dbReference type="NCBIfam" id="NF009731">
    <property type="entry name" value="PRK13254.1-5"/>
    <property type="match status" value="1"/>
</dbReference>
<dbReference type="Pfam" id="PF03100">
    <property type="entry name" value="CcmE"/>
    <property type="match status" value="1"/>
</dbReference>
<dbReference type="PANTHER" id="PTHR34128">
    <property type="entry name" value="CYTOCHROME C-TYPE BIOGENESIS PROTEIN CCME HOMOLOG, MITOCHONDRIAL"/>
    <property type="match status" value="1"/>
</dbReference>
<dbReference type="Gene3D" id="2.40.50.140">
    <property type="entry name" value="Nucleic acid-binding proteins"/>
    <property type="match status" value="1"/>
</dbReference>
<evidence type="ECO:0000256" key="1">
    <source>
        <dbReference type="ARBA" id="ARBA00004370"/>
    </source>
</evidence>
<accession>A0ABS7YGK0</accession>
<feature type="transmembrane region" description="Helical" evidence="11">
    <location>
        <begin position="9"/>
        <end position="30"/>
    </location>
</feature>
<evidence type="ECO:0000313" key="12">
    <source>
        <dbReference type="EMBL" id="MCA2014789.1"/>
    </source>
</evidence>
<dbReference type="Proteomes" id="UP001199044">
    <property type="component" value="Unassembled WGS sequence"/>
</dbReference>
<evidence type="ECO:0000256" key="6">
    <source>
        <dbReference type="ARBA" id="ARBA00022968"/>
    </source>
</evidence>
<dbReference type="NCBIfam" id="NF009727">
    <property type="entry name" value="PRK13254.1-1"/>
    <property type="match status" value="1"/>
</dbReference>
<evidence type="ECO:0000256" key="4">
    <source>
        <dbReference type="ARBA" id="ARBA00022723"/>
    </source>
</evidence>
<organism evidence="12 13">
    <name type="scientific">Vibrio tritonius</name>
    <dbReference type="NCBI Taxonomy" id="1435069"/>
    <lineage>
        <taxon>Bacteria</taxon>
        <taxon>Pseudomonadati</taxon>
        <taxon>Pseudomonadota</taxon>
        <taxon>Gammaproteobacteria</taxon>
        <taxon>Vibrionales</taxon>
        <taxon>Vibrionaceae</taxon>
        <taxon>Vibrio</taxon>
    </lineage>
</organism>
<name>A0ABS7YGK0_9VIBR</name>
<evidence type="ECO:0000256" key="10">
    <source>
        <dbReference type="HAMAP-Rule" id="MF_01959"/>
    </source>
</evidence>
<dbReference type="InterPro" id="IPR004329">
    <property type="entry name" value="CcmE"/>
</dbReference>
<proteinExistence type="inferred from homology"/>
<feature type="topological domain" description="Cytoplasmic" evidence="10">
    <location>
        <begin position="1"/>
        <end position="8"/>
    </location>
</feature>
<evidence type="ECO:0000256" key="3">
    <source>
        <dbReference type="ARBA" id="ARBA00022692"/>
    </source>
</evidence>
<feature type="binding site" description="covalent" evidence="10">
    <location>
        <position position="128"/>
    </location>
    <ligand>
        <name>heme</name>
        <dbReference type="ChEBI" id="CHEBI:30413"/>
    </ligand>
</feature>
<keyword evidence="13" id="KW-1185">Reference proteome</keyword>
<dbReference type="PANTHER" id="PTHR34128:SF2">
    <property type="entry name" value="CYTOCHROME C-TYPE BIOGENESIS PROTEIN CCME HOMOLOG, MITOCHONDRIAL"/>
    <property type="match status" value="1"/>
</dbReference>
<keyword evidence="3 10" id="KW-0812">Transmembrane</keyword>
<evidence type="ECO:0000256" key="2">
    <source>
        <dbReference type="ARBA" id="ARBA00022617"/>
    </source>
</evidence>
<feature type="binding site" description="axial binding residue" evidence="10">
    <location>
        <position position="132"/>
    </location>
    <ligand>
        <name>heme</name>
        <dbReference type="ChEBI" id="CHEBI:30413"/>
    </ligand>
    <ligandPart>
        <name>Fe</name>
        <dbReference type="ChEBI" id="CHEBI:18248"/>
    </ligandPart>
</feature>
<evidence type="ECO:0000256" key="9">
    <source>
        <dbReference type="ARBA" id="ARBA00023136"/>
    </source>
</evidence>
<feature type="topological domain" description="Extracellular" evidence="10">
    <location>
        <begin position="30"/>
        <end position="162"/>
    </location>
</feature>
<comment type="subcellular location">
    <subcellularLocation>
        <location evidence="10">Cell membrane</location>
        <topology evidence="10">Single-pass type II membrane protein</topology>
    </subcellularLocation>
    <subcellularLocation>
        <location evidence="1">Membrane</location>
    </subcellularLocation>
</comment>
<dbReference type="RefSeq" id="WP_225249370.1">
    <property type="nucleotide sequence ID" value="NZ_JAIWIU010000010.1"/>
</dbReference>
<evidence type="ECO:0000256" key="8">
    <source>
        <dbReference type="ARBA" id="ARBA00023004"/>
    </source>
</evidence>
<reference evidence="13" key="1">
    <citation type="submission" date="2023-07" db="EMBL/GenBank/DDBJ databases">
        <title>Molecular identification of indigenous halophilic bacteria isolated from red sea cost, biodegradation of synthetic dyes and assessment of degraded metabolite toxicity.</title>
        <authorList>
            <person name="Chaieb K."/>
            <person name="Altayb H.N."/>
        </authorList>
    </citation>
    <scope>NUCLEOTIDE SEQUENCE [LARGE SCALE GENOMIC DNA]</scope>
    <source>
        <strain evidence="13">K20</strain>
    </source>
</reference>
<evidence type="ECO:0000256" key="11">
    <source>
        <dbReference type="SAM" id="Phobius"/>
    </source>
</evidence>
<keyword evidence="10" id="KW-1003">Cell membrane</keyword>
<dbReference type="NCBIfam" id="NF009638">
    <property type="entry name" value="PRK13165.1"/>
    <property type="match status" value="1"/>
</dbReference>
<dbReference type="HAMAP" id="MF_01959">
    <property type="entry name" value="CcmE"/>
    <property type="match status" value="1"/>
</dbReference>
<evidence type="ECO:0000256" key="7">
    <source>
        <dbReference type="ARBA" id="ARBA00022989"/>
    </source>
</evidence>